<gene>
    <name evidence="2" type="ORF">BSR29_03955</name>
</gene>
<keyword evidence="3" id="KW-1185">Reference proteome</keyword>
<feature type="region of interest" description="Disordered" evidence="1">
    <location>
        <begin position="1"/>
        <end position="28"/>
    </location>
</feature>
<proteinExistence type="predicted"/>
<name>A0A1Q5PN88_9ACTO</name>
<organism evidence="2 3">
    <name type="scientific">Boudabousia liubingyangii</name>
    <dbReference type="NCBI Taxonomy" id="1921764"/>
    <lineage>
        <taxon>Bacteria</taxon>
        <taxon>Bacillati</taxon>
        <taxon>Actinomycetota</taxon>
        <taxon>Actinomycetes</taxon>
        <taxon>Actinomycetales</taxon>
        <taxon>Actinomycetaceae</taxon>
        <taxon>Boudabousia</taxon>
    </lineage>
</organism>
<accession>A0A1Q5PN88</accession>
<dbReference type="Proteomes" id="UP000186785">
    <property type="component" value="Unassembled WGS sequence"/>
</dbReference>
<feature type="compositionally biased region" description="Polar residues" evidence="1">
    <location>
        <begin position="1"/>
        <end position="20"/>
    </location>
</feature>
<dbReference type="STRING" id="1921764.BSR28_03525"/>
<dbReference type="EMBL" id="MQSV01000002">
    <property type="protein sequence ID" value="OKL48997.1"/>
    <property type="molecule type" value="Genomic_DNA"/>
</dbReference>
<comment type="caution">
    <text evidence="2">The sequence shown here is derived from an EMBL/GenBank/DDBJ whole genome shotgun (WGS) entry which is preliminary data.</text>
</comment>
<reference evidence="2 3" key="1">
    <citation type="submission" date="2016-11" db="EMBL/GenBank/DDBJ databases">
        <title>Actinomyces gypaetusis sp. nov. isolated from the vulture Gypaetus barbatus in Qinghai Tibet Plateau China.</title>
        <authorList>
            <person name="Meng X."/>
        </authorList>
    </citation>
    <scope>NUCLEOTIDE SEQUENCE [LARGE SCALE GENOMIC DNA]</scope>
    <source>
        <strain evidence="2 3">VUL4_2</strain>
    </source>
</reference>
<evidence type="ECO:0000313" key="2">
    <source>
        <dbReference type="EMBL" id="OKL48997.1"/>
    </source>
</evidence>
<protein>
    <submittedName>
        <fullName evidence="2">Uncharacterized protein</fullName>
    </submittedName>
</protein>
<sequence length="68" mass="7167">MTNQSETSTPVETASSSPSTKPVEGELPARLLACQELIEAEAGPEGAKELGKILDHLDQILAEAKYDG</sequence>
<dbReference type="AlphaFoldDB" id="A0A1Q5PN88"/>
<evidence type="ECO:0000256" key="1">
    <source>
        <dbReference type="SAM" id="MobiDB-lite"/>
    </source>
</evidence>
<evidence type="ECO:0000313" key="3">
    <source>
        <dbReference type="Proteomes" id="UP000186785"/>
    </source>
</evidence>
<dbReference type="RefSeq" id="WP_073708985.1">
    <property type="nucleotide sequence ID" value="NZ_MQSU01000002.1"/>
</dbReference>